<comment type="caution">
    <text evidence="3">The sequence shown here is derived from an EMBL/GenBank/DDBJ whole genome shotgun (WGS) entry which is preliminary data.</text>
</comment>
<dbReference type="OrthoDB" id="3541215at2759"/>
<dbReference type="EMBL" id="ML976616">
    <property type="protein sequence ID" value="KAF1846658.1"/>
    <property type="molecule type" value="Genomic_DNA"/>
</dbReference>
<dbReference type="AlphaFoldDB" id="A0A9P4GI86"/>
<accession>A0A9P4GI86</accession>
<dbReference type="Proteomes" id="UP000800039">
    <property type="component" value="Unassembled WGS sequence"/>
</dbReference>
<dbReference type="InterPro" id="IPR003609">
    <property type="entry name" value="Pan_app"/>
</dbReference>
<evidence type="ECO:0000256" key="1">
    <source>
        <dbReference type="SAM" id="SignalP"/>
    </source>
</evidence>
<keyword evidence="1" id="KW-0732">Signal</keyword>
<evidence type="ECO:0000313" key="4">
    <source>
        <dbReference type="Proteomes" id="UP000800039"/>
    </source>
</evidence>
<evidence type="ECO:0000313" key="3">
    <source>
        <dbReference type="EMBL" id="KAF1846658.1"/>
    </source>
</evidence>
<protein>
    <recommendedName>
        <fullName evidence="2">Apple domain-containing protein</fullName>
    </recommendedName>
</protein>
<dbReference type="RefSeq" id="XP_040789221.1">
    <property type="nucleotide sequence ID" value="XM_040937002.1"/>
</dbReference>
<feature type="chain" id="PRO_5040442854" description="Apple domain-containing protein" evidence="1">
    <location>
        <begin position="19"/>
        <end position="345"/>
    </location>
</feature>
<organism evidence="3 4">
    <name type="scientific">Cucurbitaria berberidis CBS 394.84</name>
    <dbReference type="NCBI Taxonomy" id="1168544"/>
    <lineage>
        <taxon>Eukaryota</taxon>
        <taxon>Fungi</taxon>
        <taxon>Dikarya</taxon>
        <taxon>Ascomycota</taxon>
        <taxon>Pezizomycotina</taxon>
        <taxon>Dothideomycetes</taxon>
        <taxon>Pleosporomycetidae</taxon>
        <taxon>Pleosporales</taxon>
        <taxon>Pleosporineae</taxon>
        <taxon>Cucurbitariaceae</taxon>
        <taxon>Cucurbitaria</taxon>
    </lineage>
</organism>
<reference evidence="3" key="1">
    <citation type="submission" date="2020-01" db="EMBL/GenBank/DDBJ databases">
        <authorList>
            <consortium name="DOE Joint Genome Institute"/>
            <person name="Haridas S."/>
            <person name="Albert R."/>
            <person name="Binder M."/>
            <person name="Bloem J."/>
            <person name="Labutti K."/>
            <person name="Salamov A."/>
            <person name="Andreopoulos B."/>
            <person name="Baker S.E."/>
            <person name="Barry K."/>
            <person name="Bills G."/>
            <person name="Bluhm B.H."/>
            <person name="Cannon C."/>
            <person name="Castanera R."/>
            <person name="Culley D.E."/>
            <person name="Daum C."/>
            <person name="Ezra D."/>
            <person name="Gonzalez J.B."/>
            <person name="Henrissat B."/>
            <person name="Kuo A."/>
            <person name="Liang C."/>
            <person name="Lipzen A."/>
            <person name="Lutzoni F."/>
            <person name="Magnuson J."/>
            <person name="Mondo S."/>
            <person name="Nolan M."/>
            <person name="Ohm R."/>
            <person name="Pangilinan J."/>
            <person name="Park H.-J."/>
            <person name="Ramirez L."/>
            <person name="Alfaro M."/>
            <person name="Sun H."/>
            <person name="Tritt A."/>
            <person name="Yoshinaga Y."/>
            <person name="Zwiers L.-H."/>
            <person name="Turgeon B.G."/>
            <person name="Goodwin S.B."/>
            <person name="Spatafora J.W."/>
            <person name="Crous P.W."/>
            <person name="Grigoriev I.V."/>
        </authorList>
    </citation>
    <scope>NUCLEOTIDE SEQUENCE</scope>
    <source>
        <strain evidence="3">CBS 394.84</strain>
    </source>
</reference>
<keyword evidence="4" id="KW-1185">Reference proteome</keyword>
<dbReference type="PROSITE" id="PS50948">
    <property type="entry name" value="PAN"/>
    <property type="match status" value="1"/>
</dbReference>
<feature type="domain" description="Apple" evidence="2">
    <location>
        <begin position="134"/>
        <end position="213"/>
    </location>
</feature>
<feature type="signal peptide" evidence="1">
    <location>
        <begin position="1"/>
        <end position="18"/>
    </location>
</feature>
<dbReference type="GeneID" id="63854252"/>
<name>A0A9P4GI86_9PLEO</name>
<sequence length="345" mass="38359">MHFTTSFLLLASATFVYTNPIEPRQQSIWNPYSPCTSCLRRSWTQGPECTTHQYLKSTISRLLNPPASETATYTPSQWCSAYLRQTDWSTQWKTTSLVSTYTSWSVVHLFVTKTDYDHPTSTKFCPSPSPAMECGWDSNTIAPLDQQEDHSIEHFQTPEECQQLCLERKACKAYRIDGKTNTYCEIFNVGLGKNASNVINPTPNGNQWWDRNCGEHVPTPCRLGGTASRRTPPPNLNPGVPVTPSLVVLTTDAHPATASITPGPALAKRDTPFPPYLKDLSYPWSSMYMIPACSCIVSSAGEPVASTTVMTATKWTSSTSVTVTNEDWFTVTETPRQTTVYVSVE</sequence>
<proteinExistence type="predicted"/>
<evidence type="ECO:0000259" key="2">
    <source>
        <dbReference type="PROSITE" id="PS50948"/>
    </source>
</evidence>
<gene>
    <name evidence="3" type="ORF">K460DRAFT_406852</name>
</gene>